<evidence type="ECO:0000313" key="3">
    <source>
        <dbReference type="Proteomes" id="UP000195012"/>
    </source>
</evidence>
<reference evidence="2 3" key="1">
    <citation type="submission" date="2017-05" db="EMBL/GenBank/DDBJ databases">
        <title>PacBio assembly of a Plasmodium knowlesi genome sequence with Hi-C correction and manual annotation of the SICAvar gene family.</title>
        <authorList>
            <person name="Lapp S.A."/>
            <person name="Geraldo J.A."/>
            <person name="Chien J.-T."/>
            <person name="Ay F."/>
            <person name="Pakala S.B."/>
            <person name="Batugedara G."/>
            <person name="Humphrey J.C."/>
            <person name="Debarry J.D."/>
            <person name="Le Roch K.G."/>
            <person name="Galinski M.R."/>
            <person name="Kissinger J.C."/>
        </authorList>
    </citation>
    <scope>NUCLEOTIDE SEQUENCE [LARGE SCALE GENOMIC DNA]</scope>
    <source>
        <strain evidence="3">Malayan Strain Pk1 (A+)</strain>
    </source>
</reference>
<name>A0A1Y3DK27_PLAKN</name>
<dbReference type="VEuPathDB" id="PlasmoDB:PKA1H_090021400"/>
<feature type="compositionally biased region" description="Basic and acidic residues" evidence="1">
    <location>
        <begin position="1013"/>
        <end position="1027"/>
    </location>
</feature>
<feature type="region of interest" description="Disordered" evidence="1">
    <location>
        <begin position="457"/>
        <end position="514"/>
    </location>
</feature>
<gene>
    <name evidence="2" type="ORF">PKNOH_S120134400</name>
</gene>
<feature type="region of interest" description="Disordered" evidence="1">
    <location>
        <begin position="1185"/>
        <end position="1204"/>
    </location>
</feature>
<sequence>MLSAKTKFEIARNRSFSSIRENLMCSSVILKNSTCLLKSSPTFENTTQLDSRVEDLPDDVGYPQEDSLRERSAKELHQYVYTGGLNPDDEVTLTSNEWTQEHDVKNEFKKGILYDKIVMSNGAYNTSIETVHSNFQINKLENVVNSIKFEENTSIKIPSYLRNSPLYVLYPELDYLNGARAEDEPEGREDARISGQVHEEIPLHAQKKNLNSYLRYTLNNNHRTGRNRMYDYFESNKKNMVEIANPNDLNHTLLYTKKNTPREQIYNLYKNRYVSNRINHTDNELSTLNTLKRLKMPFIEKNEKGENIIITSEVNAKRRVNLLQNYDHTKEKNEESTKQGSMGGKQNYTVSLIDVSSSDKASIKTVHLNNVKTGEEKKNIFQLKKNTHKDVQVQTNQEDFQASAKYGVDSDVERVMSILEGKKRRNASTEDTQVANSPRKGEKGMLSISYCDVEEIDQSGDDTLSRSDESGEVDGTDGRDEANEEIEEKLETHTNTNADEMGSKRAPPKAHPGITHVIEKYNQFLRTRRSCGGLHGTILKEQLNGPRRGGLFMRGRAHLNGAKVSPASDNNERKEPSGWDGSPTRRYNPMDKLMMGWYSPLAGGRAPLYLTGNRNKTILIPKMYSPWVHNTQGVKFTSSSFSGSRIRRDSSVAENAVTYEPSIGGFLDVYPNELRNSELKPCRQAVYIKSSIPQGEMEKCHTERPVEEGKVGSARDEECEKEKITNELLLKKLYIEKKRQMYEKRKFERAISSMMRKRAVLEERARDKYTDLASFHGIDQVRRAGQVRHVGQVAYADDESCRSTEWERDILLRTHRCARNRGNATYKLAQGFKIWKDRNRGGQEKGHVSSCSNVNLYSSNEESDIGLRRRTQKEVRNWSAQPRNRRVGNQLAEGEERNWVKSISSKASLKVAIRGRCYDKLTNELNKKGISHKSMPKFSPQSWRGRARVCAAEDKRLRSLSYKNRLSKLSVLEKSIQQLKEHARRNVIFGGNESYEKGDGKVDQRRDIIRSEVNRCVERGGHGKSSDEAEDESSGGSTDEGKKHLMDENKYAEDEEKNGIKITYNLGRIVKRGNANSHEWVHKENSFISPLNKMEGRIDERQEYRNEDQMDEHIYQRGDAQTENFEREGDSYQTLERKQKRQTSPAEKKNTMEINSFEGADSQNTKTNEVDNLVRVKVSIKKAGEGRKELDKRNNNVQQDSNPSNYFLHEDIERMYSYSYKGNASNGYIKRTGFVAKEKGNFSDTELTIRKRNSERITKKGDEPNDNPGSRTFLRKNEGHGGGDYLKIKKKESGNMRSHSHSKFYNQEEGKRETLPGIEFASKCNSPLCRSRPMQTDKLLDLERIDPNKWIQKIFGDTH</sequence>
<evidence type="ECO:0000256" key="1">
    <source>
        <dbReference type="SAM" id="MobiDB-lite"/>
    </source>
</evidence>
<feature type="region of interest" description="Disordered" evidence="1">
    <location>
        <begin position="419"/>
        <end position="445"/>
    </location>
</feature>
<organism evidence="2 3">
    <name type="scientific">Plasmodium knowlesi</name>
    <dbReference type="NCBI Taxonomy" id="5850"/>
    <lineage>
        <taxon>Eukaryota</taxon>
        <taxon>Sar</taxon>
        <taxon>Alveolata</taxon>
        <taxon>Apicomplexa</taxon>
        <taxon>Aconoidasida</taxon>
        <taxon>Haemosporida</taxon>
        <taxon>Plasmodiidae</taxon>
        <taxon>Plasmodium</taxon>
        <taxon>Plasmodium (Plasmodium)</taxon>
    </lineage>
</organism>
<feature type="region of interest" description="Disordered" evidence="1">
    <location>
        <begin position="1251"/>
        <end position="1285"/>
    </location>
</feature>
<feature type="region of interest" description="Disordered" evidence="1">
    <location>
        <begin position="560"/>
        <end position="585"/>
    </location>
</feature>
<comment type="caution">
    <text evidence="2">The sequence shown here is derived from an EMBL/GenBank/DDBJ whole genome shotgun (WGS) entry which is preliminary data.</text>
</comment>
<accession>A0A1Y3DK27</accession>
<dbReference type="VEuPathDB" id="PlasmoDB:PKNOH_S120134400"/>
<feature type="compositionally biased region" description="Basic and acidic residues" evidence="1">
    <location>
        <begin position="1185"/>
        <end position="1194"/>
    </location>
</feature>
<dbReference type="EMBL" id="NETL01000026">
    <property type="protein sequence ID" value="OTN64894.1"/>
    <property type="molecule type" value="Genomic_DNA"/>
</dbReference>
<feature type="compositionally biased region" description="Polar residues" evidence="1">
    <location>
        <begin position="1195"/>
        <end position="1204"/>
    </location>
</feature>
<proteinExistence type="predicted"/>
<dbReference type="eggNOG" id="ENOG502QXQI">
    <property type="taxonomic scope" value="Eukaryota"/>
</dbReference>
<dbReference type="Proteomes" id="UP000195012">
    <property type="component" value="Unassembled WGS sequence"/>
</dbReference>
<feature type="compositionally biased region" description="Basic and acidic residues" evidence="1">
    <location>
        <begin position="1251"/>
        <end position="1263"/>
    </location>
</feature>
<dbReference type="OMA" id="EDEHQYK"/>
<dbReference type="VEuPathDB" id="PlasmoDB:PKNH_0915600"/>
<protein>
    <submittedName>
        <fullName evidence="2">Uncharacterized protein</fullName>
    </submittedName>
</protein>
<feature type="region of interest" description="Disordered" evidence="1">
    <location>
        <begin position="1013"/>
        <end position="1044"/>
    </location>
</feature>
<evidence type="ECO:0000313" key="2">
    <source>
        <dbReference type="EMBL" id="OTN64894.1"/>
    </source>
</evidence>
<feature type="region of interest" description="Disordered" evidence="1">
    <location>
        <begin position="1120"/>
        <end position="1168"/>
    </location>
</feature>
<dbReference type="OrthoDB" id="382551at2759"/>